<evidence type="ECO:0000256" key="1">
    <source>
        <dbReference type="SAM" id="MobiDB-lite"/>
    </source>
</evidence>
<evidence type="ECO:0008006" key="4">
    <source>
        <dbReference type="Google" id="ProtNLM"/>
    </source>
</evidence>
<comment type="caution">
    <text evidence="2">The sequence shown here is derived from an EMBL/GenBank/DDBJ whole genome shotgun (WGS) entry which is preliminary data.</text>
</comment>
<name>A0ABV5S620_9ACTN</name>
<organism evidence="2 3">
    <name type="scientific">Nonomuraea helvata</name>
    <dbReference type="NCBI Taxonomy" id="37484"/>
    <lineage>
        <taxon>Bacteria</taxon>
        <taxon>Bacillati</taxon>
        <taxon>Actinomycetota</taxon>
        <taxon>Actinomycetes</taxon>
        <taxon>Streptosporangiales</taxon>
        <taxon>Streptosporangiaceae</taxon>
        <taxon>Nonomuraea</taxon>
    </lineage>
</organism>
<evidence type="ECO:0000313" key="3">
    <source>
        <dbReference type="Proteomes" id="UP001589532"/>
    </source>
</evidence>
<reference evidence="2 3" key="1">
    <citation type="submission" date="2024-09" db="EMBL/GenBank/DDBJ databases">
        <authorList>
            <person name="Sun Q."/>
            <person name="Mori K."/>
        </authorList>
    </citation>
    <scope>NUCLEOTIDE SEQUENCE [LARGE SCALE GENOMIC DNA]</scope>
    <source>
        <strain evidence="2 3">JCM 3143</strain>
    </source>
</reference>
<proteinExistence type="predicted"/>
<dbReference type="EMBL" id="JBHMBW010000027">
    <property type="protein sequence ID" value="MFB9627118.1"/>
    <property type="molecule type" value="Genomic_DNA"/>
</dbReference>
<accession>A0ABV5S620</accession>
<keyword evidence="3" id="KW-1185">Reference proteome</keyword>
<sequence>MTDHGSKIIAALEKAWTDIQARHPQVPDVVMITGTSGQRGGDRWGHHWPERWVLADGSGRQPELFIAGELFAKGGRRTLQTLLHEAVHALAHARTIKDTSREGRYHNKRFVDLARELGLTPPDKPDTGIGFSACTLEDATAAAYAPTIEEMDAAALAYLVDLDELLNSVVVTGTGIDLGEEGGEVSPVSTPGTGTTKRRRSGRRVPAECGCTPPRRIQLTPKALEDGPLICGLCEKRFKAPELDSEGPEEDDE</sequence>
<feature type="region of interest" description="Disordered" evidence="1">
    <location>
        <begin position="181"/>
        <end position="207"/>
    </location>
</feature>
<dbReference type="RefSeq" id="WP_344988906.1">
    <property type="nucleotide sequence ID" value="NZ_BAAAXV010000004.1"/>
</dbReference>
<evidence type="ECO:0000313" key="2">
    <source>
        <dbReference type="EMBL" id="MFB9627118.1"/>
    </source>
</evidence>
<protein>
    <recommendedName>
        <fullName evidence="4">SprT-like family protein</fullName>
    </recommendedName>
</protein>
<dbReference type="Proteomes" id="UP001589532">
    <property type="component" value="Unassembled WGS sequence"/>
</dbReference>
<gene>
    <name evidence="2" type="ORF">ACFFSA_28875</name>
</gene>